<dbReference type="AlphaFoldDB" id="A0A7W9J1Z9"/>
<proteinExistence type="predicted"/>
<evidence type="ECO:0000313" key="1">
    <source>
        <dbReference type="EMBL" id="MBB5833413.1"/>
    </source>
</evidence>
<evidence type="ECO:0000313" key="2">
    <source>
        <dbReference type="Proteomes" id="UP000549971"/>
    </source>
</evidence>
<comment type="caution">
    <text evidence="1">The sequence shown here is derived from an EMBL/GenBank/DDBJ whole genome shotgun (WGS) entry which is preliminary data.</text>
</comment>
<name>A0A7W9J1Z9_9ACTN</name>
<reference evidence="1 2" key="1">
    <citation type="submission" date="2020-08" db="EMBL/GenBank/DDBJ databases">
        <title>Sequencing the genomes of 1000 actinobacteria strains.</title>
        <authorList>
            <person name="Klenk H.-P."/>
        </authorList>
    </citation>
    <scope>NUCLEOTIDE SEQUENCE [LARGE SCALE GENOMIC DNA]</scope>
    <source>
        <strain evidence="1 2">DSM 28967</strain>
    </source>
</reference>
<dbReference type="EMBL" id="JACHMY010000001">
    <property type="protein sequence ID" value="MBB5833413.1"/>
    <property type="molecule type" value="Genomic_DNA"/>
</dbReference>
<evidence type="ECO:0008006" key="3">
    <source>
        <dbReference type="Google" id="ProtNLM"/>
    </source>
</evidence>
<sequence length="162" mass="17833">MTTTLHPDVIALTEMHPVEDLLLELLPGQLPGVQVRSLIADHQEFPLVIPRRSPNFGEWGGDPRFLDAARINIHAMCDGVNGDEDAALLSEAVRVILRDSVNIVVPHRGHLVKVEMSSAPRRVTDWATATGPVQYADLPTGVTRYETVYDLVIRKPASTQTP</sequence>
<dbReference type="RefSeq" id="WP_184793303.1">
    <property type="nucleotide sequence ID" value="NZ_JACHMY010000001.1"/>
</dbReference>
<dbReference type="Proteomes" id="UP000549971">
    <property type="component" value="Unassembled WGS sequence"/>
</dbReference>
<accession>A0A7W9J1Z9</accession>
<gene>
    <name evidence="1" type="ORF">HDA39_000147</name>
</gene>
<keyword evidence="2" id="KW-1185">Reference proteome</keyword>
<organism evidence="1 2">
    <name type="scientific">Kribbella italica</name>
    <dbReference type="NCBI Taxonomy" id="1540520"/>
    <lineage>
        <taxon>Bacteria</taxon>
        <taxon>Bacillati</taxon>
        <taxon>Actinomycetota</taxon>
        <taxon>Actinomycetes</taxon>
        <taxon>Propionibacteriales</taxon>
        <taxon>Kribbellaceae</taxon>
        <taxon>Kribbella</taxon>
    </lineage>
</organism>
<protein>
    <recommendedName>
        <fullName evidence="3">Tail terminator</fullName>
    </recommendedName>
</protein>